<dbReference type="FunCoup" id="A0A3Q1IN79">
    <property type="interactions" value="106"/>
</dbReference>
<reference evidence="3" key="3">
    <citation type="submission" date="2025-09" db="UniProtKB">
        <authorList>
            <consortium name="Ensembl"/>
        </authorList>
    </citation>
    <scope>IDENTIFICATION</scope>
</reference>
<name>A0A3Q1IN79_ANATE</name>
<evidence type="ECO:0000313" key="4">
    <source>
        <dbReference type="Proteomes" id="UP000265040"/>
    </source>
</evidence>
<reference evidence="3" key="1">
    <citation type="submission" date="2021-04" db="EMBL/GenBank/DDBJ databases">
        <authorList>
            <consortium name="Wellcome Sanger Institute Data Sharing"/>
        </authorList>
    </citation>
    <scope>NUCLEOTIDE SEQUENCE [LARGE SCALE GENOMIC DNA]</scope>
</reference>
<feature type="region of interest" description="Disordered" evidence="1">
    <location>
        <begin position="424"/>
        <end position="443"/>
    </location>
</feature>
<dbReference type="AlphaFoldDB" id="A0A3Q1IN79"/>
<evidence type="ECO:0000313" key="3">
    <source>
        <dbReference type="Ensembl" id="ENSATEP00000021835.2"/>
    </source>
</evidence>
<dbReference type="STRING" id="64144.ENSATEP00000021835"/>
<sequence length="749" mass="87567">MENLETPYEEETEFVECTVCEKSLRGETLYKIHLTTPGHIKKEDSIVAAGRAVRRHIVPEFTDILQYLDYLNLDEPIIGLSFLDEVPCNDPPAGPRYLCRLCHHTANLAEMVHHVIGRKHRQKYVELKRPDLVTWDKQSIITQGGKIIRARAEIIERQDGRGSPLTLVKRGHEVAPREKQNGNQNISQRSTQRNIPPLLPELGDCRNEYSNRVKHPTGYPNTLQFQPDESDQNRDRKMYQRDDTLRRNYMEDELHRADYRESNTYRREYVEPDNRLYAEDPLNLSSPRAVLEPGGVPIYHSREEMSLGQAQLVECYPDKAPSYKRPYPENDPLKEFYSEEVRRRQNRSAEYQPSQRVFQDDERQWSLQRESGRHDNMIRLGRQGSSESEAKKGSLPIPMESELSQDHLFNIIRDYRHERRETHLEDAMSSSGQGRTGLSTCQRQVTRTMSDIPEPFRRFLKGDDSDERQSKRRKKSRFSDATAQEVEMTKEMFTDEHGPPTPKFGGHPRAFGALFRPEIHGTQQLDTESQSPHHTGSYQRGSFGSEGVFDMLKNIEIENAEDADFLKNKLCSLLKEFKSRKSEKDVQNSQGRALTNNNYISLKADHDTMSPRYHYERNHREDSDLRRPEIYFKEDHRGRGWKEHNKQHIEYHDLGGGEPRCSDRSHYEEPFGWTEMSQTPQTDGSHYPERFQEPMHPYDSKPAAEKYFDFHTSATPLHVEQEPRMHRDSRYSRNLDKITSTLLELVARK</sequence>
<accession>A0A3Q1IN79</accession>
<feature type="compositionally biased region" description="Basic and acidic residues" evidence="1">
    <location>
        <begin position="454"/>
        <end position="469"/>
    </location>
</feature>
<dbReference type="Ensembl" id="ENSATET00000022198.3">
    <property type="protein sequence ID" value="ENSATEP00000021835.2"/>
    <property type="gene ID" value="ENSATEG00000015157.3"/>
</dbReference>
<protein>
    <recommendedName>
        <fullName evidence="2">C2H2-type domain-containing protein</fullName>
    </recommendedName>
</protein>
<feature type="compositionally biased region" description="Basic and acidic residues" evidence="1">
    <location>
        <begin position="487"/>
        <end position="498"/>
    </location>
</feature>
<feature type="compositionally biased region" description="Basic and acidic residues" evidence="1">
    <location>
        <begin position="358"/>
        <end position="377"/>
    </location>
</feature>
<feature type="domain" description="C2H2-type" evidence="2">
    <location>
        <begin position="17"/>
        <end position="39"/>
    </location>
</feature>
<dbReference type="InterPro" id="IPR013087">
    <property type="entry name" value="Znf_C2H2_type"/>
</dbReference>
<feature type="compositionally biased region" description="Polar residues" evidence="1">
    <location>
        <begin position="348"/>
        <end position="357"/>
    </location>
</feature>
<dbReference type="GeneTree" id="ENSGT00940000170761"/>
<feature type="compositionally biased region" description="Polar residues" evidence="1">
    <location>
        <begin position="428"/>
        <end position="443"/>
    </location>
</feature>
<feature type="region of interest" description="Disordered" evidence="1">
    <location>
        <begin position="523"/>
        <end position="542"/>
    </location>
</feature>
<keyword evidence="4" id="KW-1185">Reference proteome</keyword>
<feature type="compositionally biased region" description="Polar residues" evidence="1">
    <location>
        <begin position="181"/>
        <end position="194"/>
    </location>
</feature>
<feature type="region of interest" description="Disordered" evidence="1">
    <location>
        <begin position="451"/>
        <end position="511"/>
    </location>
</feature>
<reference evidence="3" key="2">
    <citation type="submission" date="2025-08" db="UniProtKB">
        <authorList>
            <consortium name="Ensembl"/>
        </authorList>
    </citation>
    <scope>IDENTIFICATION</scope>
</reference>
<organism evidence="3 4">
    <name type="scientific">Anabas testudineus</name>
    <name type="common">Climbing perch</name>
    <name type="synonym">Anthias testudineus</name>
    <dbReference type="NCBI Taxonomy" id="64144"/>
    <lineage>
        <taxon>Eukaryota</taxon>
        <taxon>Metazoa</taxon>
        <taxon>Chordata</taxon>
        <taxon>Craniata</taxon>
        <taxon>Vertebrata</taxon>
        <taxon>Euteleostomi</taxon>
        <taxon>Actinopterygii</taxon>
        <taxon>Neopterygii</taxon>
        <taxon>Teleostei</taxon>
        <taxon>Neoteleostei</taxon>
        <taxon>Acanthomorphata</taxon>
        <taxon>Anabantaria</taxon>
        <taxon>Anabantiformes</taxon>
        <taxon>Anabantoidei</taxon>
        <taxon>Anabantidae</taxon>
        <taxon>Anabas</taxon>
    </lineage>
</organism>
<feature type="region of interest" description="Disordered" evidence="1">
    <location>
        <begin position="174"/>
        <end position="236"/>
    </location>
</feature>
<proteinExistence type="predicted"/>
<dbReference type="Proteomes" id="UP000265040">
    <property type="component" value="Chromosome 11"/>
</dbReference>
<evidence type="ECO:0000259" key="2">
    <source>
        <dbReference type="PROSITE" id="PS00028"/>
    </source>
</evidence>
<dbReference type="PROSITE" id="PS00028">
    <property type="entry name" value="ZINC_FINGER_C2H2_1"/>
    <property type="match status" value="1"/>
</dbReference>
<feature type="region of interest" description="Disordered" evidence="1">
    <location>
        <begin position="340"/>
        <end position="395"/>
    </location>
</feature>
<dbReference type="OMA" id="HGEPRHS"/>
<dbReference type="GeneID" id="113153696"/>
<dbReference type="InParanoid" id="A0A3Q1IN79"/>
<dbReference type="RefSeq" id="XP_026203208.1">
    <property type="nucleotide sequence ID" value="XM_026347423.1"/>
</dbReference>
<evidence type="ECO:0000256" key="1">
    <source>
        <dbReference type="SAM" id="MobiDB-lite"/>
    </source>
</evidence>